<evidence type="ECO:0000256" key="2">
    <source>
        <dbReference type="ARBA" id="ARBA00023125"/>
    </source>
</evidence>
<keyword evidence="3" id="KW-0804">Transcription</keyword>
<dbReference type="Gene3D" id="1.10.10.10">
    <property type="entry name" value="Winged helix-like DNA-binding domain superfamily/Winged helix DNA-binding domain"/>
    <property type="match status" value="1"/>
</dbReference>
<dbReference type="OrthoDB" id="368823at2"/>
<dbReference type="Proteomes" id="UP000199701">
    <property type="component" value="Unassembled WGS sequence"/>
</dbReference>
<dbReference type="Gene3D" id="1.20.120.530">
    <property type="entry name" value="GntR ligand-binding domain-like"/>
    <property type="match status" value="1"/>
</dbReference>
<evidence type="ECO:0000313" key="5">
    <source>
        <dbReference type="EMBL" id="SEV82559.1"/>
    </source>
</evidence>
<accession>A0A1I0M2P4</accession>
<feature type="domain" description="HTH gntR-type" evidence="4">
    <location>
        <begin position="12"/>
        <end position="79"/>
    </location>
</feature>
<keyword evidence="6" id="KW-1185">Reference proteome</keyword>
<dbReference type="SMART" id="SM00345">
    <property type="entry name" value="HTH_GNTR"/>
    <property type="match status" value="1"/>
</dbReference>
<proteinExistence type="predicted"/>
<keyword evidence="1" id="KW-0805">Transcription regulation</keyword>
<dbReference type="GO" id="GO:0003677">
    <property type="term" value="F:DNA binding"/>
    <property type="evidence" value="ECO:0007669"/>
    <property type="project" value="UniProtKB-KW"/>
</dbReference>
<dbReference type="STRING" id="99656.SAMN05421659_101117"/>
<dbReference type="Pfam" id="PF00392">
    <property type="entry name" value="GntR"/>
    <property type="match status" value="1"/>
</dbReference>
<dbReference type="InterPro" id="IPR036390">
    <property type="entry name" value="WH_DNA-bd_sf"/>
</dbReference>
<evidence type="ECO:0000313" key="6">
    <source>
        <dbReference type="Proteomes" id="UP000199701"/>
    </source>
</evidence>
<dbReference type="InterPro" id="IPR036388">
    <property type="entry name" value="WH-like_DNA-bd_sf"/>
</dbReference>
<organism evidence="5 6">
    <name type="scientific">[Clostridium] fimetarium</name>
    <dbReference type="NCBI Taxonomy" id="99656"/>
    <lineage>
        <taxon>Bacteria</taxon>
        <taxon>Bacillati</taxon>
        <taxon>Bacillota</taxon>
        <taxon>Clostridia</taxon>
        <taxon>Lachnospirales</taxon>
        <taxon>Lachnospiraceae</taxon>
    </lineage>
</organism>
<dbReference type="InterPro" id="IPR008920">
    <property type="entry name" value="TF_FadR/GntR_C"/>
</dbReference>
<dbReference type="Pfam" id="PF07729">
    <property type="entry name" value="FCD"/>
    <property type="match status" value="1"/>
</dbReference>
<keyword evidence="2 5" id="KW-0238">DNA-binding</keyword>
<dbReference type="AlphaFoldDB" id="A0A1I0M2P4"/>
<protein>
    <submittedName>
        <fullName evidence="5">DNA-binding transcriptional regulator, GntR family</fullName>
    </submittedName>
</protein>
<dbReference type="PANTHER" id="PTHR43537">
    <property type="entry name" value="TRANSCRIPTIONAL REGULATOR, GNTR FAMILY"/>
    <property type="match status" value="1"/>
</dbReference>
<dbReference type="InterPro" id="IPR011711">
    <property type="entry name" value="GntR_C"/>
</dbReference>
<dbReference type="SUPFAM" id="SSF46785">
    <property type="entry name" value="Winged helix' DNA-binding domain"/>
    <property type="match status" value="1"/>
</dbReference>
<dbReference type="PANTHER" id="PTHR43537:SF51">
    <property type="entry name" value="HTH-TYPE TRANSCRIPTIONAL REGULATOR LGOR-RELATED"/>
    <property type="match status" value="1"/>
</dbReference>
<dbReference type="RefSeq" id="WP_092449517.1">
    <property type="nucleotide sequence ID" value="NZ_FOJI01000001.1"/>
</dbReference>
<dbReference type="SUPFAM" id="SSF48008">
    <property type="entry name" value="GntR ligand-binding domain-like"/>
    <property type="match status" value="1"/>
</dbReference>
<evidence type="ECO:0000256" key="3">
    <source>
        <dbReference type="ARBA" id="ARBA00023163"/>
    </source>
</evidence>
<name>A0A1I0M2P4_9FIRM</name>
<evidence type="ECO:0000259" key="4">
    <source>
        <dbReference type="PROSITE" id="PS50949"/>
    </source>
</evidence>
<dbReference type="PROSITE" id="PS50949">
    <property type="entry name" value="HTH_GNTR"/>
    <property type="match status" value="1"/>
</dbReference>
<sequence length="233" mass="26975">MELHITPPEKSENNREYACRLLRSNIMTLQLPPGSSLNEDELSEQLKMSRTPIHEAITILKEEWLVEVLPQRGTKVTLINPALMKEGYYARILLESSVLKDSAGNLDNNQLQQLLLILKKQEEASRNTTDQIDAFIRLDDEMHKMMYFFGGRSHTWKATRGLVSHYDRARYLDALSGNTVFEKVLIQHREFCDYMLMGIPHNVDAQQKVTAHLTSFRENSISTIEKYPNYFSL</sequence>
<dbReference type="EMBL" id="FOJI01000001">
    <property type="protein sequence ID" value="SEV82559.1"/>
    <property type="molecule type" value="Genomic_DNA"/>
</dbReference>
<evidence type="ECO:0000256" key="1">
    <source>
        <dbReference type="ARBA" id="ARBA00023015"/>
    </source>
</evidence>
<gene>
    <name evidence="5" type="ORF">SAMN05421659_101117</name>
</gene>
<dbReference type="InterPro" id="IPR000524">
    <property type="entry name" value="Tscrpt_reg_HTH_GntR"/>
</dbReference>
<dbReference type="GO" id="GO:0003700">
    <property type="term" value="F:DNA-binding transcription factor activity"/>
    <property type="evidence" value="ECO:0007669"/>
    <property type="project" value="InterPro"/>
</dbReference>
<reference evidence="5 6" key="1">
    <citation type="submission" date="2016-10" db="EMBL/GenBank/DDBJ databases">
        <authorList>
            <person name="de Groot N.N."/>
        </authorList>
    </citation>
    <scope>NUCLEOTIDE SEQUENCE [LARGE SCALE GENOMIC DNA]</scope>
    <source>
        <strain evidence="5 6">DSM 9179</strain>
    </source>
</reference>